<dbReference type="EMBL" id="LCZI01000581">
    <property type="protein sequence ID" value="KKZ65725.1"/>
    <property type="molecule type" value="Genomic_DNA"/>
</dbReference>
<reference evidence="2" key="1">
    <citation type="journal article" date="2015" name="PLoS Genet.">
        <title>The dynamic genome and transcriptome of the human fungal pathogen Blastomyces and close relative Emmonsia.</title>
        <authorList>
            <person name="Munoz J.F."/>
            <person name="Gauthier G.M."/>
            <person name="Desjardins C.A."/>
            <person name="Gallo J.E."/>
            <person name="Holder J."/>
            <person name="Sullivan T.D."/>
            <person name="Marty A.J."/>
            <person name="Carmen J.C."/>
            <person name="Chen Z."/>
            <person name="Ding L."/>
            <person name="Gujja S."/>
            <person name="Magrini V."/>
            <person name="Misas E."/>
            <person name="Mitreva M."/>
            <person name="Priest M."/>
            <person name="Saif S."/>
            <person name="Whiston E.A."/>
            <person name="Young S."/>
            <person name="Zeng Q."/>
            <person name="Goldman W.E."/>
            <person name="Mardis E.R."/>
            <person name="Taylor J.W."/>
            <person name="McEwen J.G."/>
            <person name="Clay O.K."/>
            <person name="Klein B.S."/>
            <person name="Cuomo C.A."/>
        </authorList>
    </citation>
    <scope>NUCLEOTIDE SEQUENCE [LARGE SCALE GENOMIC DNA]</scope>
    <source>
        <strain evidence="2">UAMH 3008</strain>
    </source>
</reference>
<protein>
    <submittedName>
        <fullName evidence="1">Uncharacterized protein</fullName>
    </submittedName>
</protein>
<dbReference type="Proteomes" id="UP000034164">
    <property type="component" value="Unassembled WGS sequence"/>
</dbReference>
<dbReference type="Gene3D" id="3.90.180.10">
    <property type="entry name" value="Medium-chain alcohol dehydrogenases, catalytic domain"/>
    <property type="match status" value="1"/>
</dbReference>
<gene>
    <name evidence="1" type="ORF">EMCG_08464</name>
</gene>
<name>A0A0G2I645_9EURO</name>
<comment type="caution">
    <text evidence="1">The sequence shown here is derived from an EMBL/GenBank/DDBJ whole genome shotgun (WGS) entry which is preliminary data.</text>
</comment>
<proteinExistence type="predicted"/>
<evidence type="ECO:0000313" key="1">
    <source>
        <dbReference type="EMBL" id="KKZ65725.1"/>
    </source>
</evidence>
<dbReference type="AlphaFoldDB" id="A0A0G2I645"/>
<evidence type="ECO:0000313" key="2">
    <source>
        <dbReference type="Proteomes" id="UP000034164"/>
    </source>
</evidence>
<dbReference type="VEuPathDB" id="FungiDB:EMCG_08464"/>
<sequence>MAASDTYIGTNYFAGEGETEIFQIDLRQILMKPPVEVETSIWHSGGWEVYKAHMYHEHPPLESIALMTGKYTKSVLDLAASGSIKPKYKKRPFDEFEEAIEEVTKGKVQEHVLLDFNMGPMHQPNVHSRES</sequence>
<accession>A0A0G2I645</accession>
<organism evidence="1 2">
    <name type="scientific">[Emmonsia] crescens</name>
    <dbReference type="NCBI Taxonomy" id="73230"/>
    <lineage>
        <taxon>Eukaryota</taxon>
        <taxon>Fungi</taxon>
        <taxon>Dikarya</taxon>
        <taxon>Ascomycota</taxon>
        <taxon>Pezizomycotina</taxon>
        <taxon>Eurotiomycetes</taxon>
        <taxon>Eurotiomycetidae</taxon>
        <taxon>Onygenales</taxon>
        <taxon>Ajellomycetaceae</taxon>
        <taxon>Emergomyces</taxon>
    </lineage>
</organism>